<protein>
    <submittedName>
        <fullName evidence="2">Uncharacterized protein</fullName>
    </submittedName>
</protein>
<reference evidence="2 3" key="1">
    <citation type="journal article" date="2016" name="Nat. Commun.">
        <title>Thousands of microbial genomes shed light on interconnected biogeochemical processes in an aquifer system.</title>
        <authorList>
            <person name="Anantharaman K."/>
            <person name="Brown C.T."/>
            <person name="Hug L.A."/>
            <person name="Sharon I."/>
            <person name="Castelle C.J."/>
            <person name="Probst A.J."/>
            <person name="Thomas B.C."/>
            <person name="Singh A."/>
            <person name="Wilkins M.J."/>
            <person name="Karaoz U."/>
            <person name="Brodie E.L."/>
            <person name="Williams K.H."/>
            <person name="Hubbard S.S."/>
            <person name="Banfield J.F."/>
        </authorList>
    </citation>
    <scope>NUCLEOTIDE SEQUENCE [LARGE SCALE GENOMIC DNA]</scope>
</reference>
<evidence type="ECO:0000313" key="2">
    <source>
        <dbReference type="EMBL" id="OGZ70229.1"/>
    </source>
</evidence>
<dbReference type="EMBL" id="MHOX01000032">
    <property type="protein sequence ID" value="OGZ70229.1"/>
    <property type="molecule type" value="Genomic_DNA"/>
</dbReference>
<gene>
    <name evidence="2" type="ORF">A2904_00710</name>
</gene>
<name>A0A1G2I6C0_9BACT</name>
<keyword evidence="1" id="KW-0812">Transmembrane</keyword>
<comment type="caution">
    <text evidence="2">The sequence shown here is derived from an EMBL/GenBank/DDBJ whole genome shotgun (WGS) entry which is preliminary data.</text>
</comment>
<keyword evidence="1" id="KW-0472">Membrane</keyword>
<feature type="transmembrane region" description="Helical" evidence="1">
    <location>
        <begin position="45"/>
        <end position="64"/>
    </location>
</feature>
<feature type="transmembrane region" description="Helical" evidence="1">
    <location>
        <begin position="70"/>
        <end position="88"/>
    </location>
</feature>
<proteinExistence type="predicted"/>
<dbReference type="AlphaFoldDB" id="A0A1G2I6C0"/>
<accession>A0A1G2I6C0</accession>
<keyword evidence="1" id="KW-1133">Transmembrane helix</keyword>
<evidence type="ECO:0000256" key="1">
    <source>
        <dbReference type="SAM" id="Phobius"/>
    </source>
</evidence>
<organism evidence="2 3">
    <name type="scientific">Candidatus Staskawiczbacteria bacterium RIFCSPLOWO2_01_FULL_33_9</name>
    <dbReference type="NCBI Taxonomy" id="1802211"/>
    <lineage>
        <taxon>Bacteria</taxon>
        <taxon>Candidatus Staskawicziibacteriota</taxon>
    </lineage>
</organism>
<evidence type="ECO:0000313" key="3">
    <source>
        <dbReference type="Proteomes" id="UP000176308"/>
    </source>
</evidence>
<dbReference type="Proteomes" id="UP000176308">
    <property type="component" value="Unassembled WGS sequence"/>
</dbReference>
<sequence length="101" mass="12083">MEIVLIFTKGLLLGLVITWLFEFVLKTNKKLRKIYYQPHKIFFGYHIHHSTYSFLPLIWSIVLLFQNKTIFALFYFGIAIGIIVMHTISDKRFVFIEKQKL</sequence>
<feature type="transmembrane region" description="Helical" evidence="1">
    <location>
        <begin position="6"/>
        <end position="25"/>
    </location>
</feature>